<proteinExistence type="predicted"/>
<organism evidence="1 2">
    <name type="scientific">Mycobacterium simiae</name>
    <name type="common">Mycobacterium habana</name>
    <dbReference type="NCBI Taxonomy" id="1784"/>
    <lineage>
        <taxon>Bacteria</taxon>
        <taxon>Bacillati</taxon>
        <taxon>Actinomycetota</taxon>
        <taxon>Actinomycetes</taxon>
        <taxon>Mycobacteriales</taxon>
        <taxon>Mycobacteriaceae</taxon>
        <taxon>Mycobacterium</taxon>
        <taxon>Mycobacterium simiae complex</taxon>
    </lineage>
</organism>
<comment type="caution">
    <text evidence="1">The sequence shown here is derived from an EMBL/GenBank/DDBJ whole genome shotgun (WGS) entry which is preliminary data.</text>
</comment>
<dbReference type="OrthoDB" id="9809379at2"/>
<evidence type="ECO:0000313" key="1">
    <source>
        <dbReference type="EMBL" id="KAA1248726.1"/>
    </source>
</evidence>
<dbReference type="RefSeq" id="WP_149655407.1">
    <property type="nucleotide sequence ID" value="NZ_VTZN01000135.1"/>
</dbReference>
<evidence type="ECO:0000313" key="2">
    <source>
        <dbReference type="Proteomes" id="UP000324701"/>
    </source>
</evidence>
<sequence length="86" mass="9875">MTAQLTGGAASRRRPITDVDARLDGLDCDVRQALRPLGELLVGVAERETYMINAWRMARRHDQFINKIHNYILSLYRRQTPAHKAD</sequence>
<accession>A0A5B1BK15</accession>
<dbReference type="EMBL" id="VTZN01000135">
    <property type="protein sequence ID" value="KAA1248726.1"/>
    <property type="molecule type" value="Genomic_DNA"/>
</dbReference>
<reference evidence="1 2" key="1">
    <citation type="submission" date="2019-09" db="EMBL/GenBank/DDBJ databases">
        <title>Report of infection by Mycobacterium simiae a patient suffering from pulmonary tuberculosis.</title>
        <authorList>
            <person name="Mohanty P.S."/>
            <person name="Bansal A.K."/>
            <person name="Singh H."/>
            <person name="Sharma S."/>
            <person name="Patil S.A."/>
            <person name="Upadhaya P."/>
            <person name="Singh P.K."/>
            <person name="Kumar D."/>
            <person name="Kumar S."/>
            <person name="Singh R.K."/>
            <person name="Chaudhary B."/>
        </authorList>
    </citation>
    <scope>NUCLEOTIDE SEQUENCE [LARGE SCALE GENOMIC DNA]</scope>
    <source>
        <strain evidence="1 2">JAL-560-SIM</strain>
    </source>
</reference>
<dbReference type="AlphaFoldDB" id="A0A5B1BK15"/>
<keyword evidence="2" id="KW-1185">Reference proteome</keyword>
<dbReference type="Proteomes" id="UP000324701">
    <property type="component" value="Unassembled WGS sequence"/>
</dbReference>
<gene>
    <name evidence="1" type="ORF">F0Q45_18975</name>
</gene>
<protein>
    <submittedName>
        <fullName evidence="1">Uncharacterized protein</fullName>
    </submittedName>
</protein>
<name>A0A5B1BK15_MYCSI</name>